<reference evidence="2" key="1">
    <citation type="submission" date="2019-12" db="EMBL/GenBank/DDBJ databases">
        <title>An insight into the sialome of adult female Ixodes ricinus ticks feeding for 6 days.</title>
        <authorList>
            <person name="Perner J."/>
            <person name="Ribeiro J.M.C."/>
        </authorList>
    </citation>
    <scope>NUCLEOTIDE SEQUENCE</scope>
    <source>
        <strain evidence="2">Semi-engorged</strain>
        <tissue evidence="2">Salivary glands</tissue>
    </source>
</reference>
<name>A0A6B0UN50_IXORI</name>
<proteinExistence type="predicted"/>
<keyword evidence="1" id="KW-0732">Signal</keyword>
<sequence length="121" mass="13512">MVAAGVCKRSLLAIVLLLGLRLFFRRRGDDKLEHPVLYPLLEEPGLCSQRSLEFFKDVFQLSAALRCPRYGHANLAVLFQPFLDALQLVVKVTVRDLAAGQQTLDGPFLRLAFVAFLVAVE</sequence>
<protein>
    <submittedName>
        <fullName evidence="2">Putative secreted protein</fullName>
    </submittedName>
</protein>
<evidence type="ECO:0000313" key="2">
    <source>
        <dbReference type="EMBL" id="MXU91260.1"/>
    </source>
</evidence>
<evidence type="ECO:0000256" key="1">
    <source>
        <dbReference type="SAM" id="SignalP"/>
    </source>
</evidence>
<accession>A0A6B0UN50</accession>
<dbReference type="AlphaFoldDB" id="A0A6B0UN50"/>
<feature type="signal peptide" evidence="1">
    <location>
        <begin position="1"/>
        <end position="28"/>
    </location>
</feature>
<dbReference type="EMBL" id="GIFC01009177">
    <property type="protein sequence ID" value="MXU91260.1"/>
    <property type="molecule type" value="Transcribed_RNA"/>
</dbReference>
<organism evidence="2">
    <name type="scientific">Ixodes ricinus</name>
    <name type="common">Common tick</name>
    <name type="synonym">Acarus ricinus</name>
    <dbReference type="NCBI Taxonomy" id="34613"/>
    <lineage>
        <taxon>Eukaryota</taxon>
        <taxon>Metazoa</taxon>
        <taxon>Ecdysozoa</taxon>
        <taxon>Arthropoda</taxon>
        <taxon>Chelicerata</taxon>
        <taxon>Arachnida</taxon>
        <taxon>Acari</taxon>
        <taxon>Parasitiformes</taxon>
        <taxon>Ixodida</taxon>
        <taxon>Ixodoidea</taxon>
        <taxon>Ixodidae</taxon>
        <taxon>Ixodinae</taxon>
        <taxon>Ixodes</taxon>
    </lineage>
</organism>
<feature type="chain" id="PRO_5025651827" evidence="1">
    <location>
        <begin position="29"/>
        <end position="121"/>
    </location>
</feature>